<evidence type="ECO:0000313" key="4">
    <source>
        <dbReference type="Proteomes" id="UP000284375"/>
    </source>
</evidence>
<evidence type="ECO:0000259" key="2">
    <source>
        <dbReference type="Pfam" id="PF13640"/>
    </source>
</evidence>
<dbReference type="PANTHER" id="PTHR33099">
    <property type="entry name" value="FE2OG DIOXYGENASE DOMAIN-CONTAINING PROTEIN"/>
    <property type="match status" value="1"/>
</dbReference>
<dbReference type="InterPro" id="IPR044862">
    <property type="entry name" value="Pro_4_hyd_alph_FE2OG_OXY"/>
</dbReference>
<accession>A0A423VTS0</accession>
<dbReference type="AlphaFoldDB" id="A0A423VTS0"/>
<proteinExistence type="predicted"/>
<comment type="caution">
    <text evidence="3">The sequence shown here is derived from an EMBL/GenBank/DDBJ whole genome shotgun (WGS) entry which is preliminary data.</text>
</comment>
<feature type="domain" description="Prolyl 4-hydroxylase alpha subunit Fe(2+) 2OG dioxygenase" evidence="2">
    <location>
        <begin position="122"/>
        <end position="209"/>
    </location>
</feature>
<sequence length="531" mass="59166">MDSCKAELAGDLATLQAVGEFATQKTYSQFINPGLEVADSLIPLPLVSHFADQIKAVSRPAIFGRGDDTVVHSSLIPLTWELSRDEFRFTNPVWPKFLDTIKQDAAQSLGLSPLDIDIEPYKLLLYEKGSFFRPHKDSEKAPGMVGSLVVCLPSKHDGGQVHLPHAGETHVYATGPNSAFDLTALAWYSDVTHEFKEVTAGHRLVLTYNMVQRAGPGTSAGFFVQQQAQIREKISRWSSDFPDVSKLAYFLDHNPEGRKIAATLDMSKEDIIGPDPYSNRPPDSMKPAEFTGNENMPAEKRYHDSQPLIEYRPARSGVGGLVPNPAHQFVLALGNLLNVHQAPFMESVRGVFEYLLRNYALAPFPVYPTRSDRWAHRPRGCGRNCALCAELDQFLVSPVRQTAEFAMAAHSRAHFSWRLMEGLFTCTTVQRPGRKAITVITKRSQDGEHRAAVAAYEKRIRVLRRYTEDFRHEHFRKNLGDELYRELILLESPPGPGVPGASDQQDAAPGGIKREAGDELAIPSAIRRRVD</sequence>
<dbReference type="Gene3D" id="2.60.120.620">
    <property type="entry name" value="q2cbj1_9rhob like domain"/>
    <property type="match status" value="1"/>
</dbReference>
<name>A0A423VTS0_CYTCH</name>
<dbReference type="Pfam" id="PF13640">
    <property type="entry name" value="2OG-FeII_Oxy_3"/>
    <property type="match status" value="1"/>
</dbReference>
<evidence type="ECO:0000313" key="3">
    <source>
        <dbReference type="EMBL" id="ROV94475.1"/>
    </source>
</evidence>
<keyword evidence="4" id="KW-1185">Reference proteome</keyword>
<feature type="region of interest" description="Disordered" evidence="1">
    <location>
        <begin position="494"/>
        <end position="518"/>
    </location>
</feature>
<dbReference type="OrthoDB" id="27483at2759"/>
<gene>
    <name evidence="3" type="ORF">VSDG_05924</name>
</gene>
<reference evidence="3 4" key="1">
    <citation type="submission" date="2015-09" db="EMBL/GenBank/DDBJ databases">
        <title>Host preference determinants of Valsa canker pathogens revealed by comparative genomics.</title>
        <authorList>
            <person name="Yin Z."/>
            <person name="Huang L."/>
        </authorList>
    </citation>
    <scope>NUCLEOTIDE SEQUENCE [LARGE SCALE GENOMIC DNA]</scope>
    <source>
        <strain evidence="3 4">YSFL</strain>
    </source>
</reference>
<organism evidence="3 4">
    <name type="scientific">Cytospora chrysosperma</name>
    <name type="common">Cytospora canker fungus</name>
    <name type="synonym">Sphaeria chrysosperma</name>
    <dbReference type="NCBI Taxonomy" id="252740"/>
    <lineage>
        <taxon>Eukaryota</taxon>
        <taxon>Fungi</taxon>
        <taxon>Dikarya</taxon>
        <taxon>Ascomycota</taxon>
        <taxon>Pezizomycotina</taxon>
        <taxon>Sordariomycetes</taxon>
        <taxon>Sordariomycetidae</taxon>
        <taxon>Diaporthales</taxon>
        <taxon>Cytosporaceae</taxon>
        <taxon>Cytospora</taxon>
    </lineage>
</organism>
<evidence type="ECO:0000256" key="1">
    <source>
        <dbReference type="SAM" id="MobiDB-lite"/>
    </source>
</evidence>
<dbReference type="Proteomes" id="UP000284375">
    <property type="component" value="Unassembled WGS sequence"/>
</dbReference>
<protein>
    <recommendedName>
        <fullName evidence="2">Prolyl 4-hydroxylase alpha subunit Fe(2+) 2OG dioxygenase domain-containing protein</fullName>
    </recommendedName>
</protein>
<dbReference type="EMBL" id="LJZO01000028">
    <property type="protein sequence ID" value="ROV94475.1"/>
    <property type="molecule type" value="Genomic_DNA"/>
</dbReference>
<dbReference type="PANTHER" id="PTHR33099:SF7">
    <property type="entry name" value="MYND-TYPE DOMAIN-CONTAINING PROTEIN"/>
    <property type="match status" value="1"/>
</dbReference>